<name>Q6ZBT6_ORYSJ</name>
<sequence length="437" mass="47563">MKVATPKDAIVVRPEIGHGFHLEILVEGGGFLDNAPKRRVASTAPVQRPTADRLPVLPPQDFHFTPLPSPSTRCHSLATLSWAAGLPPPRCPSTSFLNPAKEARKWTMFLRQPKPSPVDIPLPPPTYVTSHKEGEMLHEQRVHSIDIKGYGSARRQRSLPRHHFPMRCLRSPPLYHPPASLPNPDKESQEPLPPSSNGAPHRGGEDVHRERGLPGQRQRRHPTVLLKSAAIHHGQTTTRVYLCSWPSPAALSCCGGCRGDGGTSRDARTTGRRRCWPHLQPLLLPVGHASCRFCLRPDAPQPPLLPTGHADAGHPLSPPLPPRASPVVADAVAATALRLPRPIWPLGGQIRLRRGRIRLRRSRIRPAVTIPQPDAGLVAFTAVALGGSSGRPRRREAKSPAAAVLAAAQLCRWPLKRRRGGGGRWGRGGSRSSSPPE</sequence>
<feature type="compositionally biased region" description="Basic and acidic residues" evidence="1">
    <location>
        <begin position="202"/>
        <end position="212"/>
    </location>
</feature>
<gene>
    <name evidence="2" type="primary">P0577G06.14</name>
</gene>
<organism evidence="2 3">
    <name type="scientific">Oryza sativa subsp. japonica</name>
    <name type="common">Rice</name>
    <dbReference type="NCBI Taxonomy" id="39947"/>
    <lineage>
        <taxon>Eukaryota</taxon>
        <taxon>Viridiplantae</taxon>
        <taxon>Streptophyta</taxon>
        <taxon>Embryophyta</taxon>
        <taxon>Tracheophyta</taxon>
        <taxon>Spermatophyta</taxon>
        <taxon>Magnoliopsida</taxon>
        <taxon>Liliopsida</taxon>
        <taxon>Poales</taxon>
        <taxon>Poaceae</taxon>
        <taxon>BOP clade</taxon>
        <taxon>Oryzoideae</taxon>
        <taxon>Oryzeae</taxon>
        <taxon>Oryzinae</taxon>
        <taxon>Oryza</taxon>
        <taxon>Oryza sativa</taxon>
    </lineage>
</organism>
<evidence type="ECO:0000313" key="3">
    <source>
        <dbReference type="Proteomes" id="UP000000763"/>
    </source>
</evidence>
<feature type="region of interest" description="Disordered" evidence="1">
    <location>
        <begin position="151"/>
        <end position="221"/>
    </location>
</feature>
<accession>Q6ZBT6</accession>
<proteinExistence type="predicted"/>
<dbReference type="AlphaFoldDB" id="Q6ZBT6"/>
<dbReference type="Proteomes" id="UP000000763">
    <property type="component" value="Chromosome 8"/>
</dbReference>
<reference evidence="3" key="2">
    <citation type="journal article" date="2008" name="Nucleic Acids Res.">
        <title>The rice annotation project database (RAP-DB): 2008 update.</title>
        <authorList>
            <consortium name="The rice annotation project (RAP)"/>
        </authorList>
    </citation>
    <scope>GENOME REANNOTATION</scope>
    <source>
        <strain evidence="3">cv. Nipponbare</strain>
    </source>
</reference>
<protein>
    <submittedName>
        <fullName evidence="2">Uncharacterized protein</fullName>
    </submittedName>
</protein>
<dbReference type="EMBL" id="AP004590">
    <property type="protein sequence ID" value="BAD12936.1"/>
    <property type="molecule type" value="Genomic_DNA"/>
</dbReference>
<reference evidence="3" key="1">
    <citation type="journal article" date="2005" name="Nature">
        <title>The map-based sequence of the rice genome.</title>
        <authorList>
            <consortium name="International rice genome sequencing project (IRGSP)"/>
            <person name="Matsumoto T."/>
            <person name="Wu J."/>
            <person name="Kanamori H."/>
            <person name="Katayose Y."/>
            <person name="Fujisawa M."/>
            <person name="Namiki N."/>
            <person name="Mizuno H."/>
            <person name="Yamamoto K."/>
            <person name="Antonio B.A."/>
            <person name="Baba T."/>
            <person name="Sakata K."/>
            <person name="Nagamura Y."/>
            <person name="Aoki H."/>
            <person name="Arikawa K."/>
            <person name="Arita K."/>
            <person name="Bito T."/>
            <person name="Chiden Y."/>
            <person name="Fujitsuka N."/>
            <person name="Fukunaka R."/>
            <person name="Hamada M."/>
            <person name="Harada C."/>
            <person name="Hayashi A."/>
            <person name="Hijishita S."/>
            <person name="Honda M."/>
            <person name="Hosokawa S."/>
            <person name="Ichikawa Y."/>
            <person name="Idonuma A."/>
            <person name="Iijima M."/>
            <person name="Ikeda M."/>
            <person name="Ikeno M."/>
            <person name="Ito K."/>
            <person name="Ito S."/>
            <person name="Ito T."/>
            <person name="Ito Y."/>
            <person name="Ito Y."/>
            <person name="Iwabuchi A."/>
            <person name="Kamiya K."/>
            <person name="Karasawa W."/>
            <person name="Kurita K."/>
            <person name="Katagiri S."/>
            <person name="Kikuta A."/>
            <person name="Kobayashi H."/>
            <person name="Kobayashi N."/>
            <person name="Machita K."/>
            <person name="Maehara T."/>
            <person name="Masukawa M."/>
            <person name="Mizubayashi T."/>
            <person name="Mukai Y."/>
            <person name="Nagasaki H."/>
            <person name="Nagata Y."/>
            <person name="Naito S."/>
            <person name="Nakashima M."/>
            <person name="Nakama Y."/>
            <person name="Nakamichi Y."/>
            <person name="Nakamura M."/>
            <person name="Meguro A."/>
            <person name="Negishi M."/>
            <person name="Ohta I."/>
            <person name="Ohta T."/>
            <person name="Okamoto M."/>
            <person name="Ono N."/>
            <person name="Saji S."/>
            <person name="Sakaguchi M."/>
            <person name="Sakai K."/>
            <person name="Shibata M."/>
            <person name="Shimokawa T."/>
            <person name="Song J."/>
            <person name="Takazaki Y."/>
            <person name="Terasawa K."/>
            <person name="Tsugane M."/>
            <person name="Tsuji K."/>
            <person name="Ueda S."/>
            <person name="Waki K."/>
            <person name="Yamagata H."/>
            <person name="Yamamoto M."/>
            <person name="Yamamoto S."/>
            <person name="Yamane H."/>
            <person name="Yoshiki S."/>
            <person name="Yoshihara R."/>
            <person name="Yukawa K."/>
            <person name="Zhong H."/>
            <person name="Yano M."/>
            <person name="Yuan Q."/>
            <person name="Ouyang S."/>
            <person name="Liu J."/>
            <person name="Jones K.M."/>
            <person name="Gansberger K."/>
            <person name="Moffat K."/>
            <person name="Hill J."/>
            <person name="Bera J."/>
            <person name="Fadrosh D."/>
            <person name="Jin S."/>
            <person name="Johri S."/>
            <person name="Kim M."/>
            <person name="Overton L."/>
            <person name="Reardon M."/>
            <person name="Tsitrin T."/>
            <person name="Vuong H."/>
            <person name="Weaver B."/>
            <person name="Ciecko A."/>
            <person name="Tallon L."/>
            <person name="Jackson J."/>
            <person name="Pai G."/>
            <person name="Aken S.V."/>
            <person name="Utterback T."/>
            <person name="Reidmuller S."/>
            <person name="Feldblyum T."/>
            <person name="Hsiao J."/>
            <person name="Zismann V."/>
            <person name="Iobst S."/>
            <person name="de Vazeille A.R."/>
            <person name="Buell C.R."/>
            <person name="Ying K."/>
            <person name="Li Y."/>
            <person name="Lu T."/>
            <person name="Huang Y."/>
            <person name="Zhao Q."/>
            <person name="Feng Q."/>
            <person name="Zhang L."/>
            <person name="Zhu J."/>
            <person name="Weng Q."/>
            <person name="Mu J."/>
            <person name="Lu Y."/>
            <person name="Fan D."/>
            <person name="Liu Y."/>
            <person name="Guan J."/>
            <person name="Zhang Y."/>
            <person name="Yu S."/>
            <person name="Liu X."/>
            <person name="Zhang Y."/>
            <person name="Hong G."/>
            <person name="Han B."/>
            <person name="Choisne N."/>
            <person name="Demange N."/>
            <person name="Orjeda G."/>
            <person name="Samain S."/>
            <person name="Cattolico L."/>
            <person name="Pelletier E."/>
            <person name="Couloux A."/>
            <person name="Segurens B."/>
            <person name="Wincker P."/>
            <person name="D'Hont A."/>
            <person name="Scarpelli C."/>
            <person name="Weissenbach J."/>
            <person name="Salanoubat M."/>
            <person name="Quetier F."/>
            <person name="Yu Y."/>
            <person name="Kim H.R."/>
            <person name="Rambo T."/>
            <person name="Currie J."/>
            <person name="Collura K."/>
            <person name="Luo M."/>
            <person name="Yang T."/>
            <person name="Ammiraju J.S.S."/>
            <person name="Engler F."/>
            <person name="Soderlund C."/>
            <person name="Wing R.A."/>
            <person name="Palmer L.E."/>
            <person name="de la Bastide M."/>
            <person name="Spiegel L."/>
            <person name="Nascimento L."/>
            <person name="Zutavern T."/>
            <person name="O'Shaughnessy A."/>
            <person name="Dike S."/>
            <person name="Dedhia N."/>
            <person name="Preston R."/>
            <person name="Balija V."/>
            <person name="McCombie W.R."/>
            <person name="Chow T."/>
            <person name="Chen H."/>
            <person name="Chung M."/>
            <person name="Chen C."/>
            <person name="Shaw J."/>
            <person name="Wu H."/>
            <person name="Hsiao K."/>
            <person name="Chao Y."/>
            <person name="Chu M."/>
            <person name="Cheng C."/>
            <person name="Hour A."/>
            <person name="Lee P."/>
            <person name="Lin S."/>
            <person name="Lin Y."/>
            <person name="Liou J."/>
            <person name="Liu S."/>
            <person name="Hsing Y."/>
            <person name="Raghuvanshi S."/>
            <person name="Mohanty A."/>
            <person name="Bharti A.K."/>
            <person name="Gaur A."/>
            <person name="Gupta V."/>
            <person name="Kumar D."/>
            <person name="Ravi V."/>
            <person name="Vij S."/>
            <person name="Kapur A."/>
            <person name="Khurana P."/>
            <person name="Khurana P."/>
            <person name="Khurana J.P."/>
            <person name="Tyagi A.K."/>
            <person name="Gaikwad K."/>
            <person name="Singh A."/>
            <person name="Dalal V."/>
            <person name="Srivastava S."/>
            <person name="Dixit A."/>
            <person name="Pal A.K."/>
            <person name="Ghazi I.A."/>
            <person name="Yadav M."/>
            <person name="Pandit A."/>
            <person name="Bhargava A."/>
            <person name="Sureshbabu K."/>
            <person name="Batra K."/>
            <person name="Sharma T.R."/>
            <person name="Mohapatra T."/>
            <person name="Singh N.K."/>
            <person name="Messing J."/>
            <person name="Nelson A.B."/>
            <person name="Fuks G."/>
            <person name="Kavchok S."/>
            <person name="Keizer G."/>
            <person name="Linton E."/>
            <person name="Llaca V."/>
            <person name="Song R."/>
            <person name="Tanyolac B."/>
            <person name="Young S."/>
            <person name="Ho-Il K."/>
            <person name="Hahn J.H."/>
            <person name="Sangsakoo G."/>
            <person name="Vanavichit A."/>
            <person name="de Mattos Luiz.A.T."/>
            <person name="Zimmer P.D."/>
            <person name="Malone G."/>
            <person name="Dellagostin O."/>
            <person name="de Oliveira A.C."/>
            <person name="Bevan M."/>
            <person name="Bancroft I."/>
            <person name="Minx P."/>
            <person name="Cordum H."/>
            <person name="Wilson R."/>
            <person name="Cheng Z."/>
            <person name="Jin W."/>
            <person name="Jiang J."/>
            <person name="Leong S.A."/>
            <person name="Iwama H."/>
            <person name="Gojobori T."/>
            <person name="Itoh T."/>
            <person name="Niimura Y."/>
            <person name="Fujii Y."/>
            <person name="Habara T."/>
            <person name="Sakai H."/>
            <person name="Sato Y."/>
            <person name="Wilson G."/>
            <person name="Kumar K."/>
            <person name="McCouch S."/>
            <person name="Juretic N."/>
            <person name="Hoen D."/>
            <person name="Wright S."/>
            <person name="Bruskiewich R."/>
            <person name="Bureau T."/>
            <person name="Miyao A."/>
            <person name="Hirochika H."/>
            <person name="Nishikawa T."/>
            <person name="Kadowaki K."/>
            <person name="Sugiura M."/>
            <person name="Burr B."/>
            <person name="Sasaki T."/>
        </authorList>
    </citation>
    <scope>NUCLEOTIDE SEQUENCE [LARGE SCALE GENOMIC DNA]</scope>
    <source>
        <strain evidence="3">cv. Nipponbare</strain>
    </source>
</reference>
<evidence type="ECO:0000313" key="2">
    <source>
        <dbReference type="EMBL" id="BAD12936.1"/>
    </source>
</evidence>
<evidence type="ECO:0000256" key="1">
    <source>
        <dbReference type="SAM" id="MobiDB-lite"/>
    </source>
</evidence>
<feature type="region of interest" description="Disordered" evidence="1">
    <location>
        <begin position="417"/>
        <end position="437"/>
    </location>
</feature>
<feature type="compositionally biased region" description="Basic residues" evidence="1">
    <location>
        <begin position="154"/>
        <end position="165"/>
    </location>
</feature>